<sequence length="216" mass="23261">MILALILAAQAAPADAPAPVTAIDAERAFVTDAHTIGQWAAFRKWSTDDAVVFGPQPENAHEALKDAPEPKVAIFWWPGKSYVSCDGNLAVNTGPWVRQAGKRVGFFTTVWRKQAGEWRWVYDGGGDLEVPRAEGGDIKPTLASCATRPARAAVPGPIEGFAAPFKTGSGSSADGTLTWHYRVDVRGARHFTTQLWDGSSWQTVIDDRVPAPPAQP</sequence>
<comment type="caution">
    <text evidence="1">The sequence shown here is derived from an EMBL/GenBank/DDBJ whole genome shotgun (WGS) entry which is preliminary data.</text>
</comment>
<dbReference type="SUPFAM" id="SSF54427">
    <property type="entry name" value="NTF2-like"/>
    <property type="match status" value="1"/>
</dbReference>
<evidence type="ECO:0000313" key="2">
    <source>
        <dbReference type="Proteomes" id="UP001165383"/>
    </source>
</evidence>
<dbReference type="Gene3D" id="3.10.450.50">
    <property type="match status" value="1"/>
</dbReference>
<dbReference type="InterPro" id="IPR032710">
    <property type="entry name" value="NTF2-like_dom_sf"/>
</dbReference>
<protein>
    <submittedName>
        <fullName evidence="1">Nuclear transport factor 2 family protein</fullName>
    </submittedName>
</protein>
<evidence type="ECO:0000313" key="1">
    <source>
        <dbReference type="EMBL" id="MCL6741386.1"/>
    </source>
</evidence>
<reference evidence="1" key="1">
    <citation type="submission" date="2022-05" db="EMBL/GenBank/DDBJ databases">
        <authorList>
            <person name="Jo J.-H."/>
            <person name="Im W.-T."/>
        </authorList>
    </citation>
    <scope>NUCLEOTIDE SEQUENCE</scope>
    <source>
        <strain evidence="1">RB56-2</strain>
    </source>
</reference>
<proteinExistence type="predicted"/>
<keyword evidence="2" id="KW-1185">Reference proteome</keyword>
<accession>A0ABT0SAG1</accession>
<dbReference type="RefSeq" id="WP_249915772.1">
    <property type="nucleotide sequence ID" value="NZ_JAMGBB010000001.1"/>
</dbReference>
<name>A0ABT0SAG1_9SPHN</name>
<dbReference type="EMBL" id="JAMGBB010000001">
    <property type="protein sequence ID" value="MCL6741386.1"/>
    <property type="molecule type" value="Genomic_DNA"/>
</dbReference>
<organism evidence="1 2">
    <name type="scientific">Sphingomonas brevis</name>
    <dbReference type="NCBI Taxonomy" id="2908206"/>
    <lineage>
        <taxon>Bacteria</taxon>
        <taxon>Pseudomonadati</taxon>
        <taxon>Pseudomonadota</taxon>
        <taxon>Alphaproteobacteria</taxon>
        <taxon>Sphingomonadales</taxon>
        <taxon>Sphingomonadaceae</taxon>
        <taxon>Sphingomonas</taxon>
    </lineage>
</organism>
<gene>
    <name evidence="1" type="ORF">LZ518_09615</name>
</gene>
<dbReference type="Proteomes" id="UP001165383">
    <property type="component" value="Unassembled WGS sequence"/>
</dbReference>